<dbReference type="InterPro" id="IPR003593">
    <property type="entry name" value="AAA+_ATPase"/>
</dbReference>
<dbReference type="InterPro" id="IPR027417">
    <property type="entry name" value="P-loop_NTPase"/>
</dbReference>
<keyword evidence="3" id="KW-1185">Reference proteome</keyword>
<dbReference type="STRING" id="1008305.A4H02_06610"/>
<dbReference type="Pfam" id="PF00485">
    <property type="entry name" value="PRK"/>
    <property type="match status" value="1"/>
</dbReference>
<dbReference type="OrthoDB" id="9764644at2"/>
<dbReference type="RefSeq" id="WP_069293381.1">
    <property type="nucleotide sequence ID" value="NZ_CP140110.1"/>
</dbReference>
<evidence type="ECO:0000313" key="2">
    <source>
        <dbReference type="EMBL" id="ODN30226.1"/>
    </source>
</evidence>
<organism evidence="2 3">
    <name type="scientific">Fervidobacterium thailandense</name>
    <dbReference type="NCBI Taxonomy" id="1008305"/>
    <lineage>
        <taxon>Bacteria</taxon>
        <taxon>Thermotogati</taxon>
        <taxon>Thermotogota</taxon>
        <taxon>Thermotogae</taxon>
        <taxon>Thermotogales</taxon>
        <taxon>Fervidobacteriaceae</taxon>
        <taxon>Fervidobacterium</taxon>
    </lineage>
</organism>
<dbReference type="SUPFAM" id="SSF55186">
    <property type="entry name" value="ThrRS/AlaRS common domain"/>
    <property type="match status" value="1"/>
</dbReference>
<dbReference type="Gene3D" id="3.30.980.10">
    <property type="entry name" value="Threonyl-trna Synthetase, Chain A, domain 2"/>
    <property type="match status" value="1"/>
</dbReference>
<dbReference type="InterPro" id="IPR006083">
    <property type="entry name" value="PRK/URK"/>
</dbReference>
<dbReference type="InterPro" id="IPR018163">
    <property type="entry name" value="Thr/Ala-tRNA-synth_IIc_edit"/>
</dbReference>
<dbReference type="GO" id="GO:0005524">
    <property type="term" value="F:ATP binding"/>
    <property type="evidence" value="ECO:0007669"/>
    <property type="project" value="InterPro"/>
</dbReference>
<dbReference type="Proteomes" id="UP000094570">
    <property type="component" value="Unassembled WGS sequence"/>
</dbReference>
<comment type="caution">
    <text evidence="2">The sequence shown here is derived from an EMBL/GenBank/DDBJ whole genome shotgun (WGS) entry which is preliminary data.</text>
</comment>
<dbReference type="SUPFAM" id="SSF52540">
    <property type="entry name" value="P-loop containing nucleoside triphosphate hydrolases"/>
    <property type="match status" value="1"/>
</dbReference>
<accession>A0A1E3G1U7</accession>
<sequence length="559" mass="64634">MGETLKIYVDSQEYEINYGDTLEEIAKEYQRKTGKIVLGARMENTILELFRPITRSGEITFITLDSTDGQRIYQRGLFFILHASVRRLFKNCNLKVLHTIGHGVYCELREQGTDKIIQVSEEDVQNLTREMLRWVEEDIKFRKSELPKSQAIDLFASCGMEDKVKLLRYRKKKTVKIYEADGHFDYFYGYMPPSTGYMKWFKIVKYDNGIVVLLPRVQDGQITVPDFKPLPKLSAIFIEYSRWLEIMEVDNVGDLNEIVARGERAVSDLIILAEALHEKKIAMISEEIKNRKSVRLVLIAGPSSSGKTTFSKRLMVQLKASGLKPVTISLDDYFVDREKTPRDENGNYDFEALEAIDVELFNRNLLDLFEGKEVEIPKFDFVAGKRVKGQRLRIGKDQIIIVEGIHGLNPKLTEMVPEELKFKIYVSALAQLNLDNVNRLHTTDVRLIRRMVRDSKFRGHSALATLRMWPSVRRGEERNIFPYQENADAMFNSALIYELSVLKIFAEPLLTVVPDTEPESTEANRLLKILDYFLPITNIEDIPRTSIIREFIGRSAFRY</sequence>
<feature type="domain" description="AAA+ ATPase" evidence="1">
    <location>
        <begin position="293"/>
        <end position="467"/>
    </location>
</feature>
<dbReference type="PANTHER" id="PTHR10285">
    <property type="entry name" value="URIDINE KINASE"/>
    <property type="match status" value="1"/>
</dbReference>
<gene>
    <name evidence="2" type="ORF">A4H02_06610</name>
</gene>
<evidence type="ECO:0000259" key="1">
    <source>
        <dbReference type="SMART" id="SM00382"/>
    </source>
</evidence>
<dbReference type="AlphaFoldDB" id="A0A1E3G1U7"/>
<dbReference type="SMART" id="SM00382">
    <property type="entry name" value="AAA"/>
    <property type="match status" value="1"/>
</dbReference>
<dbReference type="GO" id="GO:0016301">
    <property type="term" value="F:kinase activity"/>
    <property type="evidence" value="ECO:0007669"/>
    <property type="project" value="InterPro"/>
</dbReference>
<protein>
    <submittedName>
        <fullName evidence="2">AAA family ATPase</fullName>
    </submittedName>
</protein>
<dbReference type="EMBL" id="LWAF01000009">
    <property type="protein sequence ID" value="ODN30226.1"/>
    <property type="molecule type" value="Genomic_DNA"/>
</dbReference>
<evidence type="ECO:0000313" key="3">
    <source>
        <dbReference type="Proteomes" id="UP000094570"/>
    </source>
</evidence>
<reference evidence="3" key="1">
    <citation type="submission" date="2016-04" db="EMBL/GenBank/DDBJ databases">
        <title>The genome sequence project of a novel Fervidobacterium isolate from a hot spring in Thailand.</title>
        <authorList>
            <person name="Gonzalez J.M."/>
            <person name="Cuecas A."/>
            <person name="Kanoksilapatham W."/>
        </authorList>
    </citation>
    <scope>NUCLEOTIDE SEQUENCE [LARGE SCALE GENOMIC DNA]</scope>
    <source>
        <strain evidence="3">FC2004</strain>
    </source>
</reference>
<dbReference type="Gene3D" id="3.40.50.300">
    <property type="entry name" value="P-loop containing nucleotide triphosphate hydrolases"/>
    <property type="match status" value="1"/>
</dbReference>
<name>A0A1E3G1U7_9BACT</name>
<proteinExistence type="predicted"/>
<dbReference type="CDD" id="cd02028">
    <property type="entry name" value="UMPK_like"/>
    <property type="match status" value="1"/>
</dbReference>